<evidence type="ECO:0000259" key="9">
    <source>
        <dbReference type="PROSITE" id="PS50025"/>
    </source>
</evidence>
<dbReference type="Gene3D" id="2.60.120.200">
    <property type="match status" value="3"/>
</dbReference>
<dbReference type="PROSITE" id="PS01187">
    <property type="entry name" value="EGF_CA"/>
    <property type="match status" value="4"/>
</dbReference>
<evidence type="ECO:0000256" key="4">
    <source>
        <dbReference type="ARBA" id="ARBA00023157"/>
    </source>
</evidence>
<feature type="domain" description="EGF-like" evidence="10">
    <location>
        <begin position="731"/>
        <end position="767"/>
    </location>
</feature>
<feature type="region of interest" description="Disordered" evidence="7">
    <location>
        <begin position="480"/>
        <end position="505"/>
    </location>
</feature>
<dbReference type="PROSITE" id="PS50026">
    <property type="entry name" value="EGF_3"/>
    <property type="match status" value="13"/>
</dbReference>
<evidence type="ECO:0000313" key="11">
    <source>
        <dbReference type="EMBL" id="KAK7505069.1"/>
    </source>
</evidence>
<dbReference type="InterPro" id="IPR049883">
    <property type="entry name" value="NOTCH1_EGF-like"/>
</dbReference>
<dbReference type="SMART" id="SM00282">
    <property type="entry name" value="LamG"/>
    <property type="match status" value="3"/>
</dbReference>
<dbReference type="FunFam" id="2.10.25.10:FF:000066">
    <property type="entry name" value="FAT atypical cadherin 4"/>
    <property type="match status" value="1"/>
</dbReference>
<feature type="domain" description="EGF-like" evidence="10">
    <location>
        <begin position="1026"/>
        <end position="1064"/>
    </location>
</feature>
<dbReference type="InterPro" id="IPR009030">
    <property type="entry name" value="Growth_fac_rcpt_cys_sf"/>
</dbReference>
<comment type="caution">
    <text evidence="11">The sequence shown here is derived from an EMBL/GenBank/DDBJ whole genome shotgun (WGS) entry which is preliminary data.</text>
</comment>
<feature type="domain" description="EGF-like" evidence="10">
    <location>
        <begin position="1197"/>
        <end position="1235"/>
    </location>
</feature>
<feature type="disulfide bond" evidence="6">
    <location>
        <begin position="35"/>
        <end position="44"/>
    </location>
</feature>
<feature type="non-terminal residue" evidence="11">
    <location>
        <position position="1"/>
    </location>
</feature>
<keyword evidence="4 6" id="KW-1015">Disulfide bond</keyword>
<dbReference type="PANTHER" id="PTHR12916:SF4">
    <property type="entry name" value="UNINFLATABLE, ISOFORM C"/>
    <property type="match status" value="1"/>
</dbReference>
<feature type="compositionally biased region" description="Low complexity" evidence="7">
    <location>
        <begin position="481"/>
        <end position="505"/>
    </location>
</feature>
<gene>
    <name evidence="11" type="ORF">BaRGS_00003639</name>
</gene>
<feature type="domain" description="Laminin G" evidence="9">
    <location>
        <begin position="771"/>
        <end position="952"/>
    </location>
</feature>
<reference evidence="11 12" key="1">
    <citation type="journal article" date="2023" name="Sci. Data">
        <title>Genome assembly of the Korean intertidal mud-creeper Batillaria attramentaria.</title>
        <authorList>
            <person name="Patra A.K."/>
            <person name="Ho P.T."/>
            <person name="Jun S."/>
            <person name="Lee S.J."/>
            <person name="Kim Y."/>
            <person name="Won Y.J."/>
        </authorList>
    </citation>
    <scope>NUCLEOTIDE SEQUENCE [LARGE SCALE GENOMIC DNA]</scope>
    <source>
        <strain evidence="11">Wonlab-2016</strain>
    </source>
</reference>
<dbReference type="FunFam" id="2.10.25.10:FF:000327">
    <property type="entry name" value="neurogenic locus notch homolog protein 4"/>
    <property type="match status" value="1"/>
</dbReference>
<dbReference type="Pfam" id="PF02210">
    <property type="entry name" value="Laminin_G_2"/>
    <property type="match status" value="3"/>
</dbReference>
<feature type="domain" description="EGF-like" evidence="10">
    <location>
        <begin position="1065"/>
        <end position="1101"/>
    </location>
</feature>
<dbReference type="CDD" id="cd00110">
    <property type="entry name" value="LamG"/>
    <property type="match status" value="3"/>
</dbReference>
<dbReference type="PROSITE" id="PS01186">
    <property type="entry name" value="EGF_2"/>
    <property type="match status" value="5"/>
</dbReference>
<feature type="transmembrane region" description="Helical" evidence="8">
    <location>
        <begin position="1319"/>
        <end position="1339"/>
    </location>
</feature>
<dbReference type="EMBL" id="JACVVK020000012">
    <property type="protein sequence ID" value="KAK7505069.1"/>
    <property type="molecule type" value="Genomic_DNA"/>
</dbReference>
<keyword evidence="12" id="KW-1185">Reference proteome</keyword>
<organism evidence="11 12">
    <name type="scientific">Batillaria attramentaria</name>
    <dbReference type="NCBI Taxonomy" id="370345"/>
    <lineage>
        <taxon>Eukaryota</taxon>
        <taxon>Metazoa</taxon>
        <taxon>Spiralia</taxon>
        <taxon>Lophotrochozoa</taxon>
        <taxon>Mollusca</taxon>
        <taxon>Gastropoda</taxon>
        <taxon>Caenogastropoda</taxon>
        <taxon>Sorbeoconcha</taxon>
        <taxon>Cerithioidea</taxon>
        <taxon>Batillariidae</taxon>
        <taxon>Batillaria</taxon>
    </lineage>
</organism>
<dbReference type="InterPro" id="IPR000742">
    <property type="entry name" value="EGF"/>
</dbReference>
<feature type="disulfide bond" evidence="6">
    <location>
        <begin position="1054"/>
        <end position="1063"/>
    </location>
</feature>
<feature type="domain" description="EGF-like" evidence="10">
    <location>
        <begin position="1158"/>
        <end position="1195"/>
    </location>
</feature>
<dbReference type="FunFam" id="2.10.25.10:FF:000472">
    <property type="entry name" value="Uncharacterized protein, isoform A"/>
    <property type="match status" value="1"/>
</dbReference>
<evidence type="ECO:0000313" key="12">
    <source>
        <dbReference type="Proteomes" id="UP001519460"/>
    </source>
</evidence>
<keyword evidence="1 6" id="KW-0245">EGF-like domain</keyword>
<feature type="domain" description="Laminin G" evidence="9">
    <location>
        <begin position="538"/>
        <end position="729"/>
    </location>
</feature>
<sequence>YTGEFCETEINECESQPCFFNGTCVDLINNFRCECTGDFMGPQCEAVIRRCELDNPDPCLNGGTCVDETGGYRCLCPVPFAGLDCQLHYRCQCSPGWTGQQCETDVNECLVGASSPSSTHPPCENGGQCVNVAGGYMCVCPVFWTGQRCETDALECDGEGVTETVAGKGGKYCQNNGTCVEQTGAAPLCQCTSGEYCEREINECSFGPCRNNATCVNLVNSFTCICPPGFTGIACDVDLDECQSTPCADGSTCVDLPDGFTCVCPTGTTGSYVCNCVSGISGANCEIVQTANFNGFNVLQLSSLAQLAEEGPGLLGTRRRKRDVGSLLQIRFTFTTTVPKGVLLFATGTSSGGRPQHVGLELYSGSLHYTQSDGTYLVGGALPLPDPGLDLHSLTVDVLITTTLTSVTFDPHTCSGDPDCSLTLPAPSNSTQLDLTGVTYFGGVAHVTPYMRSKLRSVDGFTGCLGNLLVNGYTAGLMPEPSTDVNSPTTSTTPPGTPATTRLAPTPGCRTHEPCLDTMCQNGGRCVDLWTSRHCQCATGYTGDHCTFQNMAHFETESMMHFGSYGEITELSFWITATRPDGLILYTVTTDTVALMLDGGQLRLHLVSRGSDIVSRVGSDLANGDWVRVGLTLGNGRYSLQVYRESDGLYGTATGTVANFILVTRPLFVGRLHHHPATNTWTERETPLPTTNSFQGCIRDLTISYNPVDLLSHEASVFGNDPPLPLPGCPREETCSEMPCQNGGECQTQWGGHSCRCAPGFRGDNCTEAVSVTFDGSSSHVTMLIDRTKIGFGDNGGFQFRTRGESSTLMLLQFLSLTGGSDRFLEFRLYQGRVQVFSSFSQSQISSLVRLSDGAWHSVTWRRIHSYLLLTFDGVALYLRANMNPFDPRLNQTVQVYLGARPFKPGDDSHLVSHFKGCMRNLTFNQVTVPFVQGDSSPAGVTVRSDGLRPDCVKDDVCDVNPCPANSYCHDNWNAYTCPWWEGLHCEVNTDDCAGGPCLNQGNCTDLVDGFQCLCPDDYFGDRCEHRFICSSQPCFNGGTCTPDETNSNFVCQCTDEYRGEFCQTYNYCRDHRCMNNATCVIQPDSYGCQCPPGYYGVYCQFYDFCQSGPCLHEAVCRRSKCESVADACFSQPCFNNGRCSYRGFCSCPDVIASCGWHNGTCQQDACTNRNDCYIHPTPFTCDCEGTGFAGAQCTVDVDECKEVGKCLNGGACENTIGGFLCWCQGTGYRGDRCQDDRDECNGTSGTDSFRCTCDGTGYHGDTCEKDVDECAEGQHNCSQDDPCVNLLGGYRCGCQEGDEGALCQALLGGATSDNTTGILVACIVIIVVILAVAGYAAWHFRRSRKRKGHYRPSEAEQNNATGIPMDKMADTFGERLI</sequence>
<dbReference type="Pfam" id="PF12661">
    <property type="entry name" value="hEGF"/>
    <property type="match status" value="3"/>
</dbReference>
<feature type="domain" description="EGF-like" evidence="10">
    <location>
        <begin position="238"/>
        <end position="275"/>
    </location>
</feature>
<feature type="disulfide bond" evidence="6">
    <location>
        <begin position="1035"/>
        <end position="1052"/>
    </location>
</feature>
<dbReference type="CDD" id="cd00054">
    <property type="entry name" value="EGF_CA"/>
    <property type="match status" value="11"/>
</dbReference>
<dbReference type="PRINTS" id="PR00010">
    <property type="entry name" value="EGFBLOOD"/>
</dbReference>
<dbReference type="PANTHER" id="PTHR12916">
    <property type="entry name" value="CYTOCHROME C OXIDASE POLYPEPTIDE VIC-2"/>
    <property type="match status" value="1"/>
</dbReference>
<keyword evidence="8" id="KW-0472">Membrane</keyword>
<dbReference type="InterPro" id="IPR013320">
    <property type="entry name" value="ConA-like_dom_sf"/>
</dbReference>
<dbReference type="SUPFAM" id="SSF57196">
    <property type="entry name" value="EGF/Laminin"/>
    <property type="match status" value="7"/>
</dbReference>
<dbReference type="SUPFAM" id="SSF49899">
    <property type="entry name" value="Concanavalin A-like lectins/glucanases"/>
    <property type="match status" value="3"/>
</dbReference>
<feature type="disulfide bond" evidence="6">
    <location>
        <begin position="757"/>
        <end position="766"/>
    </location>
</feature>
<evidence type="ECO:0000256" key="6">
    <source>
        <dbReference type="PROSITE-ProRule" id="PRU00076"/>
    </source>
</evidence>
<evidence type="ECO:0000256" key="2">
    <source>
        <dbReference type="ARBA" id="ARBA00022729"/>
    </source>
</evidence>
<feature type="disulfide bond" evidence="6">
    <location>
        <begin position="76"/>
        <end position="85"/>
    </location>
</feature>
<dbReference type="SUPFAM" id="SSF57184">
    <property type="entry name" value="Growth factor receptor domain"/>
    <property type="match status" value="1"/>
</dbReference>
<dbReference type="InterPro" id="IPR001791">
    <property type="entry name" value="Laminin_G"/>
</dbReference>
<keyword evidence="8" id="KW-1133">Transmembrane helix</keyword>
<feature type="domain" description="EGF-like" evidence="10">
    <location>
        <begin position="511"/>
        <end position="547"/>
    </location>
</feature>
<dbReference type="SMART" id="SM00179">
    <property type="entry name" value="EGF_CA"/>
    <property type="match status" value="13"/>
</dbReference>
<dbReference type="Pfam" id="PF07645">
    <property type="entry name" value="EGF_CA"/>
    <property type="match status" value="2"/>
</dbReference>
<feature type="domain" description="EGF-like" evidence="10">
    <location>
        <begin position="1267"/>
        <end position="1305"/>
    </location>
</feature>
<feature type="domain" description="EGF-like" evidence="10">
    <location>
        <begin position="9"/>
        <end position="45"/>
    </location>
</feature>
<evidence type="ECO:0000256" key="3">
    <source>
        <dbReference type="ARBA" id="ARBA00022737"/>
    </source>
</evidence>
<evidence type="ECO:0000256" key="5">
    <source>
        <dbReference type="ARBA" id="ARBA00023180"/>
    </source>
</evidence>
<dbReference type="Gene3D" id="2.10.25.10">
    <property type="entry name" value="Laminin"/>
    <property type="match status" value="14"/>
</dbReference>
<feature type="domain" description="EGF-like" evidence="10">
    <location>
        <begin position="200"/>
        <end position="236"/>
    </location>
</feature>
<keyword evidence="2" id="KW-0732">Signal</keyword>
<dbReference type="InterPro" id="IPR018097">
    <property type="entry name" value="EGF_Ca-bd_CS"/>
</dbReference>
<feature type="disulfide bond" evidence="6">
    <location>
        <begin position="537"/>
        <end position="546"/>
    </location>
</feature>
<keyword evidence="8" id="KW-0812">Transmembrane</keyword>
<evidence type="ECO:0000259" key="10">
    <source>
        <dbReference type="PROSITE" id="PS50026"/>
    </source>
</evidence>
<evidence type="ECO:0000256" key="8">
    <source>
        <dbReference type="SAM" id="Phobius"/>
    </source>
</evidence>
<proteinExistence type="predicted"/>
<feature type="disulfide bond" evidence="6">
    <location>
        <begin position="140"/>
        <end position="149"/>
    </location>
</feature>
<dbReference type="PROSITE" id="PS00010">
    <property type="entry name" value="ASX_HYDROXYL"/>
    <property type="match status" value="8"/>
</dbReference>
<feature type="domain" description="EGF-like" evidence="10">
    <location>
        <begin position="47"/>
        <end position="86"/>
    </location>
</feature>
<evidence type="ECO:0000256" key="1">
    <source>
        <dbReference type="ARBA" id="ARBA00022536"/>
    </source>
</evidence>
<feature type="disulfide bond" evidence="6">
    <location>
        <begin position="1015"/>
        <end position="1024"/>
    </location>
</feature>
<comment type="caution">
    <text evidence="6">Lacks conserved residue(s) required for the propagation of feature annotation.</text>
</comment>
<dbReference type="PROSITE" id="PS50025">
    <property type="entry name" value="LAM_G_DOMAIN"/>
    <property type="match status" value="3"/>
</dbReference>
<dbReference type="SMART" id="SM00181">
    <property type="entry name" value="EGF"/>
    <property type="match status" value="17"/>
</dbReference>
<dbReference type="Pfam" id="PF00008">
    <property type="entry name" value="EGF"/>
    <property type="match status" value="7"/>
</dbReference>
<name>A0ABD0LZF9_9CAEN</name>
<dbReference type="FunFam" id="2.10.25.10:FF:000117">
    <property type="entry name" value="Delta-like protein"/>
    <property type="match status" value="1"/>
</dbReference>
<feature type="disulfide bond" evidence="6">
    <location>
        <begin position="226"/>
        <end position="235"/>
    </location>
</feature>
<evidence type="ECO:0000256" key="7">
    <source>
        <dbReference type="SAM" id="MobiDB-lite"/>
    </source>
</evidence>
<dbReference type="InterPro" id="IPR013032">
    <property type="entry name" value="EGF-like_CS"/>
</dbReference>
<protein>
    <submittedName>
        <fullName evidence="11">Uncharacterized protein</fullName>
    </submittedName>
</protein>
<dbReference type="Proteomes" id="UP001519460">
    <property type="component" value="Unassembled WGS sequence"/>
</dbReference>
<feature type="disulfide bond" evidence="6">
    <location>
        <begin position="1295"/>
        <end position="1304"/>
    </location>
</feature>
<feature type="domain" description="EGF-like" evidence="10">
    <location>
        <begin position="105"/>
        <end position="150"/>
    </location>
</feature>
<dbReference type="PROSITE" id="PS00022">
    <property type="entry name" value="EGF_1"/>
    <property type="match status" value="10"/>
</dbReference>
<dbReference type="InterPro" id="IPR000152">
    <property type="entry name" value="EGF-type_Asp/Asn_hydroxyl_site"/>
</dbReference>
<feature type="domain" description="EGF-like" evidence="10">
    <location>
        <begin position="989"/>
        <end position="1025"/>
    </location>
</feature>
<keyword evidence="5" id="KW-0325">Glycoprotein</keyword>
<feature type="disulfide bond" evidence="6">
    <location>
        <begin position="1091"/>
        <end position="1100"/>
    </location>
</feature>
<feature type="region of interest" description="Disordered" evidence="7">
    <location>
        <begin position="1348"/>
        <end position="1367"/>
    </location>
</feature>
<feature type="domain" description="Laminin G" evidence="9">
    <location>
        <begin position="304"/>
        <end position="509"/>
    </location>
</feature>
<dbReference type="FunFam" id="2.10.25.10:FF:000173">
    <property type="entry name" value="Neurogenic locus notch protein 2"/>
    <property type="match status" value="1"/>
</dbReference>
<accession>A0ABD0LZF9</accession>
<keyword evidence="3" id="KW-0677">Repeat</keyword>
<dbReference type="InterPro" id="IPR001881">
    <property type="entry name" value="EGF-like_Ca-bd_dom"/>
</dbReference>